<evidence type="ECO:0000313" key="2">
    <source>
        <dbReference type="Proteomes" id="UP000299102"/>
    </source>
</evidence>
<keyword evidence="2" id="KW-1185">Reference proteome</keyword>
<gene>
    <name evidence="1" type="ORF">EVAR_37444_1</name>
</gene>
<accession>A0A4C1X436</accession>
<sequence length="102" mass="11222">MIYERRSTCELAASPRRRASAPCLCATYLSTVVFSRFFSGFHGDRPVSCSSPGPAAELLRKQFCPSGGSDVTDSLRAFFNLREINEDSSFSISFRVCVLGLL</sequence>
<dbReference type="Proteomes" id="UP000299102">
    <property type="component" value="Unassembled WGS sequence"/>
</dbReference>
<dbReference type="EMBL" id="BGZK01000722">
    <property type="protein sequence ID" value="GBP57890.1"/>
    <property type="molecule type" value="Genomic_DNA"/>
</dbReference>
<organism evidence="1 2">
    <name type="scientific">Eumeta variegata</name>
    <name type="common">Bagworm moth</name>
    <name type="synonym">Eumeta japonica</name>
    <dbReference type="NCBI Taxonomy" id="151549"/>
    <lineage>
        <taxon>Eukaryota</taxon>
        <taxon>Metazoa</taxon>
        <taxon>Ecdysozoa</taxon>
        <taxon>Arthropoda</taxon>
        <taxon>Hexapoda</taxon>
        <taxon>Insecta</taxon>
        <taxon>Pterygota</taxon>
        <taxon>Neoptera</taxon>
        <taxon>Endopterygota</taxon>
        <taxon>Lepidoptera</taxon>
        <taxon>Glossata</taxon>
        <taxon>Ditrysia</taxon>
        <taxon>Tineoidea</taxon>
        <taxon>Psychidae</taxon>
        <taxon>Oiketicinae</taxon>
        <taxon>Eumeta</taxon>
    </lineage>
</organism>
<protein>
    <submittedName>
        <fullName evidence="1">Uncharacterized protein</fullName>
    </submittedName>
</protein>
<proteinExistence type="predicted"/>
<reference evidence="1 2" key="1">
    <citation type="journal article" date="2019" name="Commun. Biol.">
        <title>The bagworm genome reveals a unique fibroin gene that provides high tensile strength.</title>
        <authorList>
            <person name="Kono N."/>
            <person name="Nakamura H."/>
            <person name="Ohtoshi R."/>
            <person name="Tomita M."/>
            <person name="Numata K."/>
            <person name="Arakawa K."/>
        </authorList>
    </citation>
    <scope>NUCLEOTIDE SEQUENCE [LARGE SCALE GENOMIC DNA]</scope>
</reference>
<dbReference type="AlphaFoldDB" id="A0A4C1X436"/>
<comment type="caution">
    <text evidence="1">The sequence shown here is derived from an EMBL/GenBank/DDBJ whole genome shotgun (WGS) entry which is preliminary data.</text>
</comment>
<evidence type="ECO:0000313" key="1">
    <source>
        <dbReference type="EMBL" id="GBP57890.1"/>
    </source>
</evidence>
<name>A0A4C1X436_EUMVA</name>